<dbReference type="EMBL" id="CP015124">
    <property type="protein sequence ID" value="ANP36603.1"/>
    <property type="molecule type" value="Genomic_DNA"/>
</dbReference>
<dbReference type="Proteomes" id="UP001218364">
    <property type="component" value="Unassembled WGS sequence"/>
</dbReference>
<dbReference type="Gene3D" id="1.20.120.30">
    <property type="entry name" value="Aspartate receptor, ligand-binding domain"/>
    <property type="match status" value="1"/>
</dbReference>
<proteinExistence type="predicted"/>
<dbReference type="OrthoDB" id="7508312at2"/>
<evidence type="ECO:0000259" key="1">
    <source>
        <dbReference type="Pfam" id="PF13682"/>
    </source>
</evidence>
<reference evidence="3 5" key="2">
    <citation type="submission" date="2023-02" db="EMBL/GenBank/DDBJ databases">
        <title>Population genomics of bacteria associated with diatom.</title>
        <authorList>
            <person name="Xie J."/>
            <person name="Wang H."/>
        </authorList>
    </citation>
    <scope>NUCLEOTIDE SEQUENCE [LARGE SCALE GENOMIC DNA]</scope>
    <source>
        <strain evidence="3 5">PT47_8</strain>
    </source>
</reference>
<evidence type="ECO:0000313" key="5">
    <source>
        <dbReference type="Proteomes" id="UP001218364"/>
    </source>
</evidence>
<evidence type="ECO:0000313" key="4">
    <source>
        <dbReference type="Proteomes" id="UP000092565"/>
    </source>
</evidence>
<dbReference type="Proteomes" id="UP000092565">
    <property type="component" value="Chromosome"/>
</dbReference>
<protein>
    <submittedName>
        <fullName evidence="3">CZB domain-containing protein</fullName>
    </submittedName>
</protein>
<organism evidence="2 4">
    <name type="scientific">Phaeobacter gallaeciensis</name>
    <dbReference type="NCBI Taxonomy" id="60890"/>
    <lineage>
        <taxon>Bacteria</taxon>
        <taxon>Pseudomonadati</taxon>
        <taxon>Pseudomonadota</taxon>
        <taxon>Alphaproteobacteria</taxon>
        <taxon>Rhodobacterales</taxon>
        <taxon>Roseobacteraceae</taxon>
        <taxon>Phaeobacter</taxon>
    </lineage>
</organism>
<dbReference type="EMBL" id="JARCJK010000009">
    <property type="protein sequence ID" value="MDE4167283.1"/>
    <property type="molecule type" value="Genomic_DNA"/>
</dbReference>
<accession>A0A1B0ZR10</accession>
<keyword evidence="4" id="KW-1185">Reference proteome</keyword>
<dbReference type="Pfam" id="PF13682">
    <property type="entry name" value="CZB"/>
    <property type="match status" value="1"/>
</dbReference>
<sequence>MDKVDLDRQIKDAVGAHGCWKLQLKEAVATGKLPWSAEQISQDDQCTFGKWLVKLRQDPEIGDSPYFRAVAQAHSRFHQAAGHIATCVEKNRRDAAAELLSSGDFQKIADRLGKAIIDWRKSLH</sequence>
<evidence type="ECO:0000313" key="3">
    <source>
        <dbReference type="EMBL" id="MDE4167283.1"/>
    </source>
</evidence>
<feature type="domain" description="Chemoreceptor zinc-binding" evidence="1">
    <location>
        <begin position="17"/>
        <end position="84"/>
    </location>
</feature>
<dbReference type="RefSeq" id="WP_065271555.1">
    <property type="nucleotide sequence ID" value="NZ_CP015124.1"/>
</dbReference>
<evidence type="ECO:0000313" key="2">
    <source>
        <dbReference type="EMBL" id="ANP36603.1"/>
    </source>
</evidence>
<reference evidence="2 4" key="1">
    <citation type="submission" date="2016-04" db="EMBL/GenBank/DDBJ databases">
        <authorList>
            <person name="Evans L.H."/>
            <person name="Alamgir A."/>
            <person name="Owens N."/>
            <person name="Weber N.D."/>
            <person name="Virtaneva K."/>
            <person name="Barbian K."/>
            <person name="Babar A."/>
            <person name="Rosenke K."/>
        </authorList>
    </citation>
    <scope>NUCLEOTIDE SEQUENCE [LARGE SCALE GENOMIC DNA]</scope>
    <source>
        <strain evidence="2 4">JL2886</strain>
    </source>
</reference>
<dbReference type="InterPro" id="IPR025991">
    <property type="entry name" value="Chemoreceptor_zinc-bind_dom"/>
</dbReference>
<dbReference type="AlphaFoldDB" id="A0A1B0ZR10"/>
<name>A0A1B0ZR10_9RHOB</name>
<gene>
    <name evidence="2" type="ORF">JL2886_01695</name>
    <name evidence="3" type="ORF">PXK24_16425</name>
</gene>